<dbReference type="RefSeq" id="WP_170011438.1">
    <property type="nucleotide sequence ID" value="NZ_JABCRE010000002.1"/>
</dbReference>
<gene>
    <name evidence="1" type="ORF">HKD42_06560</name>
</gene>
<sequence>MMTMQQSIACPECGTKICFNAAELLHGATFSCDDCGTDIALNTASQDHARETMAAFERAKKTI</sequence>
<comment type="caution">
    <text evidence="1">The sequence shown here is derived from an EMBL/GenBank/DDBJ whole genome shotgun (WGS) entry which is preliminary data.</text>
</comment>
<proteinExistence type="predicted"/>
<name>A0A848QM70_9SPHN</name>
<dbReference type="AlphaFoldDB" id="A0A848QM70"/>
<accession>A0A848QM70</accession>
<keyword evidence="2" id="KW-1185">Reference proteome</keyword>
<organism evidence="1 2">
    <name type="scientific">Pontixanthobacter rizhaonensis</name>
    <dbReference type="NCBI Taxonomy" id="2730337"/>
    <lineage>
        <taxon>Bacteria</taxon>
        <taxon>Pseudomonadati</taxon>
        <taxon>Pseudomonadota</taxon>
        <taxon>Alphaproteobacteria</taxon>
        <taxon>Sphingomonadales</taxon>
        <taxon>Erythrobacteraceae</taxon>
        <taxon>Pontixanthobacter</taxon>
    </lineage>
</organism>
<dbReference type="Proteomes" id="UP000561181">
    <property type="component" value="Unassembled WGS sequence"/>
</dbReference>
<evidence type="ECO:0000313" key="2">
    <source>
        <dbReference type="Proteomes" id="UP000561181"/>
    </source>
</evidence>
<evidence type="ECO:0000313" key="1">
    <source>
        <dbReference type="EMBL" id="NMW31717.1"/>
    </source>
</evidence>
<protein>
    <submittedName>
        <fullName evidence="1">Uncharacterized protein</fullName>
    </submittedName>
</protein>
<dbReference type="EMBL" id="JABCRE010000002">
    <property type="protein sequence ID" value="NMW31717.1"/>
    <property type="molecule type" value="Genomic_DNA"/>
</dbReference>
<reference evidence="1 2" key="1">
    <citation type="submission" date="2020-04" db="EMBL/GenBank/DDBJ databases">
        <authorList>
            <person name="Liu A."/>
        </authorList>
    </citation>
    <scope>NUCLEOTIDE SEQUENCE [LARGE SCALE GENOMIC DNA]</scope>
    <source>
        <strain evidence="1 2">RZ02</strain>
    </source>
</reference>
<dbReference type="Gene3D" id="2.20.28.160">
    <property type="match status" value="1"/>
</dbReference>